<evidence type="ECO:0000256" key="6">
    <source>
        <dbReference type="SAM" id="Coils"/>
    </source>
</evidence>
<dbReference type="PANTHER" id="PTHR32309">
    <property type="entry name" value="TYROSINE-PROTEIN KINASE"/>
    <property type="match status" value="1"/>
</dbReference>
<gene>
    <name evidence="10" type="ORF">CBP51_04265</name>
</gene>
<keyword evidence="3 7" id="KW-0812">Transmembrane</keyword>
<protein>
    <submittedName>
        <fullName evidence="10">Chain-length determining protein</fullName>
    </submittedName>
</protein>
<comment type="caution">
    <text evidence="10">The sequence shown here is derived from an EMBL/GenBank/DDBJ whole genome shotgun (WGS) entry which is preliminary data.</text>
</comment>
<proteinExistence type="predicted"/>
<evidence type="ECO:0000313" key="10">
    <source>
        <dbReference type="EMBL" id="OZY86251.1"/>
    </source>
</evidence>
<dbReference type="Pfam" id="PF02706">
    <property type="entry name" value="Wzz"/>
    <property type="match status" value="1"/>
</dbReference>
<name>A0A266QA64_9GAMM</name>
<evidence type="ECO:0000259" key="8">
    <source>
        <dbReference type="Pfam" id="PF02706"/>
    </source>
</evidence>
<dbReference type="PANTHER" id="PTHR32309:SF13">
    <property type="entry name" value="FERRIC ENTEROBACTIN TRANSPORT PROTEIN FEPE"/>
    <property type="match status" value="1"/>
</dbReference>
<dbReference type="InterPro" id="IPR032807">
    <property type="entry name" value="GNVR"/>
</dbReference>
<sequence length="447" mass="48837">MNLNSLIGILLARKWAILASCALALVAALAIILLTPKSYTAAIDLLVDSRGLDPISGQSQPTRMTGAYLATQSDIIRSRNVASKVIEQLALGSSPAMISAARLTGNPESDQRRMLSFLAKGLVVIPKRDSSVLSIAFKAQDPTLAAQLADAFAEAYIYTNLELRIEPAKQTSQWYNQQLAALRQELIDKQNALSSYQEEHGILASSDRLDLESSKLADLSSMLMAAQNERLNSQSRSDQIANTKRGQLETRALDNPQMQKLATDLAQAQARLTELATQVGENHPQYRQALSEVGALKQQMNRMLELISGSLQSSVELFQARADQLKAELAQQKELVLQLSRNRNELTLLKQEVDNTQAAYDAALARSVQTRLESQIAATDIAVLNSALVPTQPTSPNPLLITLLATLAGLLFGIAMALCWEWLDQRIRSVTDLEQGLGLPVLAYVPR</sequence>
<keyword evidence="6" id="KW-0175">Coiled coil</keyword>
<dbReference type="AlphaFoldDB" id="A0A266QA64"/>
<evidence type="ECO:0000256" key="1">
    <source>
        <dbReference type="ARBA" id="ARBA00004651"/>
    </source>
</evidence>
<evidence type="ECO:0000256" key="4">
    <source>
        <dbReference type="ARBA" id="ARBA00022989"/>
    </source>
</evidence>
<feature type="domain" description="Polysaccharide chain length determinant N-terminal" evidence="8">
    <location>
        <begin position="2"/>
        <end position="89"/>
    </location>
</feature>
<feature type="domain" description="Tyrosine-protein kinase G-rich" evidence="9">
    <location>
        <begin position="348"/>
        <end position="419"/>
    </location>
</feature>
<dbReference type="GO" id="GO:0005886">
    <property type="term" value="C:plasma membrane"/>
    <property type="evidence" value="ECO:0007669"/>
    <property type="project" value="UniProtKB-SubCell"/>
</dbReference>
<keyword evidence="5 7" id="KW-0472">Membrane</keyword>
<feature type="coiled-coil region" evidence="6">
    <location>
        <begin position="315"/>
        <end position="366"/>
    </location>
</feature>
<evidence type="ECO:0000313" key="11">
    <source>
        <dbReference type="Proteomes" id="UP000216101"/>
    </source>
</evidence>
<keyword evidence="4 7" id="KW-1133">Transmembrane helix</keyword>
<dbReference type="Proteomes" id="UP000216101">
    <property type="component" value="Unassembled WGS sequence"/>
</dbReference>
<dbReference type="InterPro" id="IPR050445">
    <property type="entry name" value="Bact_polysacc_biosynth/exp"/>
</dbReference>
<feature type="transmembrane region" description="Helical" evidence="7">
    <location>
        <begin position="399"/>
        <end position="420"/>
    </location>
</feature>
<keyword evidence="11" id="KW-1185">Reference proteome</keyword>
<dbReference type="RefSeq" id="WP_094983961.1">
    <property type="nucleotide sequence ID" value="NZ_NHNI01000001.1"/>
</dbReference>
<accession>A0A266QA64</accession>
<evidence type="ECO:0000256" key="5">
    <source>
        <dbReference type="ARBA" id="ARBA00023136"/>
    </source>
</evidence>
<dbReference type="GO" id="GO:0004713">
    <property type="term" value="F:protein tyrosine kinase activity"/>
    <property type="evidence" value="ECO:0007669"/>
    <property type="project" value="TreeGrafter"/>
</dbReference>
<organism evidence="10 11">
    <name type="scientific">Cellvibrio mixtus</name>
    <dbReference type="NCBI Taxonomy" id="39650"/>
    <lineage>
        <taxon>Bacteria</taxon>
        <taxon>Pseudomonadati</taxon>
        <taxon>Pseudomonadota</taxon>
        <taxon>Gammaproteobacteria</taxon>
        <taxon>Cellvibrionales</taxon>
        <taxon>Cellvibrionaceae</taxon>
        <taxon>Cellvibrio</taxon>
    </lineage>
</organism>
<evidence type="ECO:0000256" key="3">
    <source>
        <dbReference type="ARBA" id="ARBA00022692"/>
    </source>
</evidence>
<evidence type="ECO:0000256" key="7">
    <source>
        <dbReference type="SAM" id="Phobius"/>
    </source>
</evidence>
<evidence type="ECO:0000259" key="9">
    <source>
        <dbReference type="Pfam" id="PF13807"/>
    </source>
</evidence>
<dbReference type="InterPro" id="IPR003856">
    <property type="entry name" value="LPS_length_determ_N"/>
</dbReference>
<evidence type="ECO:0000256" key="2">
    <source>
        <dbReference type="ARBA" id="ARBA00022475"/>
    </source>
</evidence>
<keyword evidence="2" id="KW-1003">Cell membrane</keyword>
<dbReference type="Pfam" id="PF13807">
    <property type="entry name" value="GNVR"/>
    <property type="match status" value="1"/>
</dbReference>
<comment type="subcellular location">
    <subcellularLocation>
        <location evidence="1">Cell membrane</location>
        <topology evidence="1">Multi-pass membrane protein</topology>
    </subcellularLocation>
</comment>
<dbReference type="EMBL" id="NHNI01000001">
    <property type="protein sequence ID" value="OZY86251.1"/>
    <property type="molecule type" value="Genomic_DNA"/>
</dbReference>
<reference evidence="11" key="1">
    <citation type="submission" date="2017-05" db="EMBL/GenBank/DDBJ databases">
        <authorList>
            <person name="Barney B.M."/>
        </authorList>
    </citation>
    <scope>NUCLEOTIDE SEQUENCE [LARGE SCALE GENOMIC DNA]</scope>
    <source>
        <strain evidence="11">PSBB022</strain>
    </source>
</reference>